<organism evidence="3 4">
    <name type="scientific">Spirosoma profusum</name>
    <dbReference type="NCBI Taxonomy" id="2771354"/>
    <lineage>
        <taxon>Bacteria</taxon>
        <taxon>Pseudomonadati</taxon>
        <taxon>Bacteroidota</taxon>
        <taxon>Cytophagia</taxon>
        <taxon>Cytophagales</taxon>
        <taxon>Cytophagaceae</taxon>
        <taxon>Spirosoma</taxon>
    </lineage>
</organism>
<feature type="signal peptide" evidence="2">
    <location>
        <begin position="1"/>
        <end position="19"/>
    </location>
</feature>
<sequence>MKFCFILIISTLVGTFAMAQTPSNLSLGYIYRVNSGLPGKQVYISGQRPYNEKGELVGVGNLSRQTEQVFENIKASLGRMGMTMSNVTQVTYNYKGSSGKGLVDQNLTQQVAGIAKTYFAGVTTSQIAKTNSVAKIVQDDILIEIEVIAVK</sequence>
<accession>A0A927AV49</accession>
<keyword evidence="4" id="KW-1185">Reference proteome</keyword>
<keyword evidence="2" id="KW-0732">Signal</keyword>
<dbReference type="SUPFAM" id="SSF55298">
    <property type="entry name" value="YjgF-like"/>
    <property type="match status" value="1"/>
</dbReference>
<dbReference type="EMBL" id="JACWZY010000041">
    <property type="protein sequence ID" value="MBD2704966.1"/>
    <property type="molecule type" value="Genomic_DNA"/>
</dbReference>
<dbReference type="Proteomes" id="UP000598820">
    <property type="component" value="Unassembled WGS sequence"/>
</dbReference>
<dbReference type="InterPro" id="IPR006175">
    <property type="entry name" value="YjgF/YER057c/UK114"/>
</dbReference>
<protein>
    <submittedName>
        <fullName evidence="3">RidA family protein</fullName>
    </submittedName>
</protein>
<evidence type="ECO:0000313" key="4">
    <source>
        <dbReference type="Proteomes" id="UP000598820"/>
    </source>
</evidence>
<dbReference type="AlphaFoldDB" id="A0A927AV49"/>
<name>A0A927AV49_9BACT</name>
<evidence type="ECO:0000313" key="3">
    <source>
        <dbReference type="EMBL" id="MBD2704966.1"/>
    </source>
</evidence>
<reference evidence="3" key="1">
    <citation type="submission" date="2020-09" db="EMBL/GenBank/DDBJ databases">
        <authorList>
            <person name="Kim M.K."/>
        </authorList>
    </citation>
    <scope>NUCLEOTIDE SEQUENCE</scope>
    <source>
        <strain evidence="3">BT702</strain>
    </source>
</reference>
<dbReference type="CDD" id="cd00448">
    <property type="entry name" value="YjgF_YER057c_UK114_family"/>
    <property type="match status" value="1"/>
</dbReference>
<comment type="similarity">
    <text evidence="1">Belongs to the RutC family.</text>
</comment>
<dbReference type="PANTHER" id="PTHR11803">
    <property type="entry name" value="2-IMINOBUTANOATE/2-IMINOPROPANOATE DEAMINASE RIDA"/>
    <property type="match status" value="1"/>
</dbReference>
<dbReference type="GO" id="GO:0005829">
    <property type="term" value="C:cytosol"/>
    <property type="evidence" value="ECO:0007669"/>
    <property type="project" value="TreeGrafter"/>
</dbReference>
<feature type="chain" id="PRO_5037342398" evidence="2">
    <location>
        <begin position="20"/>
        <end position="151"/>
    </location>
</feature>
<dbReference type="GO" id="GO:0019239">
    <property type="term" value="F:deaminase activity"/>
    <property type="evidence" value="ECO:0007669"/>
    <property type="project" value="TreeGrafter"/>
</dbReference>
<dbReference type="InterPro" id="IPR035959">
    <property type="entry name" value="RutC-like_sf"/>
</dbReference>
<dbReference type="Gene3D" id="3.30.1330.40">
    <property type="entry name" value="RutC-like"/>
    <property type="match status" value="1"/>
</dbReference>
<gene>
    <name evidence="3" type="ORF">IC229_30335</name>
</gene>
<dbReference type="Pfam" id="PF01042">
    <property type="entry name" value="Ribonuc_L-PSP"/>
    <property type="match status" value="1"/>
</dbReference>
<dbReference type="PANTHER" id="PTHR11803:SF58">
    <property type="entry name" value="PROTEIN HMF1-RELATED"/>
    <property type="match status" value="1"/>
</dbReference>
<dbReference type="RefSeq" id="WP_190891960.1">
    <property type="nucleotide sequence ID" value="NZ_JACWZY010000041.1"/>
</dbReference>
<proteinExistence type="inferred from homology"/>
<evidence type="ECO:0000256" key="1">
    <source>
        <dbReference type="ARBA" id="ARBA00010552"/>
    </source>
</evidence>
<comment type="caution">
    <text evidence="3">The sequence shown here is derived from an EMBL/GenBank/DDBJ whole genome shotgun (WGS) entry which is preliminary data.</text>
</comment>
<evidence type="ECO:0000256" key="2">
    <source>
        <dbReference type="SAM" id="SignalP"/>
    </source>
</evidence>